<evidence type="ECO:0000313" key="1">
    <source>
        <dbReference type="EMBL" id="VEL44030.1"/>
    </source>
</evidence>
<comment type="caution">
    <text evidence="1">The sequence shown here is derived from an EMBL/GenBank/DDBJ whole genome shotgun (WGS) entry which is preliminary data.</text>
</comment>
<reference evidence="1" key="1">
    <citation type="submission" date="2018-11" db="EMBL/GenBank/DDBJ databases">
        <authorList>
            <consortium name="Pathogen Informatics"/>
        </authorList>
    </citation>
    <scope>NUCLEOTIDE SEQUENCE</scope>
</reference>
<name>A0A3S5FHE9_9PLAT</name>
<gene>
    <name evidence="1" type="ORF">PXEA_LOCUS37470</name>
</gene>
<sequence length="126" mass="14149">MMFVIRHTKSVQLFTGNRVNKIIPVQRSGRRFLLRSTFEVGLVQVGVGEEWLAQGNLVLATVDWPVQRLELVLPTGTWRQPDFRGQAENDTKTMVDATGNSTDWPIKALAASQMPLPFGQSDTEHD</sequence>
<keyword evidence="2" id="KW-1185">Reference proteome</keyword>
<accession>A0A3S5FHE9</accession>
<protein>
    <submittedName>
        <fullName evidence="1">Uncharacterized protein</fullName>
    </submittedName>
</protein>
<proteinExistence type="predicted"/>
<dbReference type="Proteomes" id="UP000784294">
    <property type="component" value="Unassembled WGS sequence"/>
</dbReference>
<organism evidence="1 2">
    <name type="scientific">Protopolystoma xenopodis</name>
    <dbReference type="NCBI Taxonomy" id="117903"/>
    <lineage>
        <taxon>Eukaryota</taxon>
        <taxon>Metazoa</taxon>
        <taxon>Spiralia</taxon>
        <taxon>Lophotrochozoa</taxon>
        <taxon>Platyhelminthes</taxon>
        <taxon>Monogenea</taxon>
        <taxon>Polyopisthocotylea</taxon>
        <taxon>Polystomatidea</taxon>
        <taxon>Polystomatidae</taxon>
        <taxon>Protopolystoma</taxon>
    </lineage>
</organism>
<evidence type="ECO:0000313" key="2">
    <source>
        <dbReference type="Proteomes" id="UP000784294"/>
    </source>
</evidence>
<dbReference type="AlphaFoldDB" id="A0A3S5FHE9"/>
<dbReference type="EMBL" id="CAAALY010288367">
    <property type="protein sequence ID" value="VEL44030.1"/>
    <property type="molecule type" value="Genomic_DNA"/>
</dbReference>